<sequence length="171" mass="20431">MKRILFLFLIFLISCVSKTDPYKLKYIWQPESDYGRELKSIYVAELLSVYENIKLTGLKVQEKGIGFTTSLECEGKDICDDNKFYMFIILQNGELNSLRYKDYEKRKSKMFKKYGKDIKYLLKTSKLDNLLKNKDFGGFIIDLNWTFRDLKHITKPVFESYKYEIKKDEIM</sequence>
<evidence type="ECO:0000313" key="2">
    <source>
        <dbReference type="Proteomes" id="UP000322876"/>
    </source>
</evidence>
<comment type="caution">
    <text evidence="1">The sequence shown here is derived from an EMBL/GenBank/DDBJ whole genome shotgun (WGS) entry which is preliminary data.</text>
</comment>
<protein>
    <recommendedName>
        <fullName evidence="3">Lipoprotein</fullName>
    </recommendedName>
</protein>
<evidence type="ECO:0000313" key="1">
    <source>
        <dbReference type="EMBL" id="KAA0259215.1"/>
    </source>
</evidence>
<keyword evidence="2" id="KW-1185">Reference proteome</keyword>
<dbReference type="EMBL" id="VFJB01000002">
    <property type="protein sequence ID" value="KAA0259215.1"/>
    <property type="molecule type" value="Genomic_DNA"/>
</dbReference>
<dbReference type="PROSITE" id="PS51257">
    <property type="entry name" value="PROKAR_LIPOPROTEIN"/>
    <property type="match status" value="1"/>
</dbReference>
<dbReference type="OrthoDB" id="9763887at2"/>
<dbReference type="RefSeq" id="WP_149265470.1">
    <property type="nucleotide sequence ID" value="NZ_VFJB01000002.1"/>
</dbReference>
<dbReference type="AlphaFoldDB" id="A0A5A8F639"/>
<evidence type="ECO:0008006" key="3">
    <source>
        <dbReference type="Google" id="ProtNLM"/>
    </source>
</evidence>
<reference evidence="1 2" key="1">
    <citation type="submission" date="2019-06" db="EMBL/GenBank/DDBJ databases">
        <title>Genomic insights into carbon and energy metabolism of Deferribacter autotrophicus revealed new metabolic traits in the phylum Deferribacteres.</title>
        <authorList>
            <person name="Slobodkin A.I."/>
            <person name="Slobodkina G.B."/>
            <person name="Allioux M."/>
            <person name="Alain K."/>
            <person name="Jebbar M."/>
            <person name="Shadrin V."/>
            <person name="Kublanov I.V."/>
            <person name="Toshchakov S.V."/>
            <person name="Bonch-Osmolovskaya E.A."/>
        </authorList>
    </citation>
    <scope>NUCLEOTIDE SEQUENCE [LARGE SCALE GENOMIC DNA]</scope>
    <source>
        <strain evidence="1 2">SL50</strain>
    </source>
</reference>
<gene>
    <name evidence="1" type="ORF">FHQ18_01825</name>
</gene>
<organism evidence="1 2">
    <name type="scientific">Deferribacter autotrophicus</name>
    <dbReference type="NCBI Taxonomy" id="500465"/>
    <lineage>
        <taxon>Bacteria</taxon>
        <taxon>Pseudomonadati</taxon>
        <taxon>Deferribacterota</taxon>
        <taxon>Deferribacteres</taxon>
        <taxon>Deferribacterales</taxon>
        <taxon>Deferribacteraceae</taxon>
        <taxon>Deferribacter</taxon>
    </lineage>
</organism>
<accession>A0A5A8F639</accession>
<proteinExistence type="predicted"/>
<dbReference type="Proteomes" id="UP000322876">
    <property type="component" value="Unassembled WGS sequence"/>
</dbReference>
<name>A0A5A8F639_9BACT</name>